<comment type="caution">
    <text evidence="3">The sequence shown here is derived from an EMBL/GenBank/DDBJ whole genome shotgun (WGS) entry which is preliminary data.</text>
</comment>
<protein>
    <recommendedName>
        <fullName evidence="5">Transcriptional regulator</fullName>
    </recommendedName>
</protein>
<dbReference type="Pfam" id="PF18367">
    <property type="entry name" value="Rv2175c_C"/>
    <property type="match status" value="1"/>
</dbReference>
<accession>A0ABU1JGT3</accession>
<organism evidence="3 4">
    <name type="scientific">Arthrobacter russicus</name>
    <dbReference type="NCBI Taxonomy" id="172040"/>
    <lineage>
        <taxon>Bacteria</taxon>
        <taxon>Bacillati</taxon>
        <taxon>Actinomycetota</taxon>
        <taxon>Actinomycetes</taxon>
        <taxon>Micrococcales</taxon>
        <taxon>Micrococcaceae</taxon>
        <taxon>Arthrobacter</taxon>
    </lineage>
</organism>
<dbReference type="EMBL" id="JAVDQF010000001">
    <property type="protein sequence ID" value="MDR6271081.1"/>
    <property type="molecule type" value="Genomic_DNA"/>
</dbReference>
<dbReference type="Proteomes" id="UP001185069">
    <property type="component" value="Unassembled WGS sequence"/>
</dbReference>
<evidence type="ECO:0000259" key="2">
    <source>
        <dbReference type="Pfam" id="PF21531"/>
    </source>
</evidence>
<dbReference type="InterPro" id="IPR041098">
    <property type="entry name" value="Rv2175c_C"/>
</dbReference>
<dbReference type="InterPro" id="IPR048576">
    <property type="entry name" value="Rv2175c_wHTH"/>
</dbReference>
<feature type="domain" description="DNA-binding protein Rv2175c wHTH" evidence="2">
    <location>
        <begin position="25"/>
        <end position="70"/>
    </location>
</feature>
<gene>
    <name evidence="3" type="ORF">JOE69_003319</name>
</gene>
<sequence>MSTAENPESNPAETQHSRVETLVGQWLPLPDVAELLDVSITRVHSLIDERAVLALRIGERKIRSIPAEFFAENRPLDSLKGTFAVLLDAGYSDDEAIAWLFTPDDSLPGRPVDALHAGRKTEIRRRAQALAW</sequence>
<dbReference type="Pfam" id="PF21531">
    <property type="entry name" value="Rv2175c_wHTH"/>
    <property type="match status" value="1"/>
</dbReference>
<evidence type="ECO:0008006" key="5">
    <source>
        <dbReference type="Google" id="ProtNLM"/>
    </source>
</evidence>
<name>A0ABU1JGT3_9MICC</name>
<evidence type="ECO:0000313" key="3">
    <source>
        <dbReference type="EMBL" id="MDR6271081.1"/>
    </source>
</evidence>
<dbReference type="RefSeq" id="WP_374709725.1">
    <property type="nucleotide sequence ID" value="NZ_JAVDQF010000001.1"/>
</dbReference>
<reference evidence="3 4" key="1">
    <citation type="submission" date="2023-07" db="EMBL/GenBank/DDBJ databases">
        <title>Sequencing the genomes of 1000 actinobacteria strains.</title>
        <authorList>
            <person name="Klenk H.-P."/>
        </authorList>
    </citation>
    <scope>NUCLEOTIDE SEQUENCE [LARGE SCALE GENOMIC DNA]</scope>
    <source>
        <strain evidence="3 4">DSM 14555</strain>
    </source>
</reference>
<proteinExistence type="predicted"/>
<feature type="domain" description="Rv2175c C-terminal" evidence="1">
    <location>
        <begin position="77"/>
        <end position="131"/>
    </location>
</feature>
<keyword evidence="4" id="KW-1185">Reference proteome</keyword>
<evidence type="ECO:0000313" key="4">
    <source>
        <dbReference type="Proteomes" id="UP001185069"/>
    </source>
</evidence>
<evidence type="ECO:0000259" key="1">
    <source>
        <dbReference type="Pfam" id="PF18367"/>
    </source>
</evidence>